<evidence type="ECO:0000256" key="1">
    <source>
        <dbReference type="SAM" id="MobiDB-lite"/>
    </source>
</evidence>
<proteinExistence type="predicted"/>
<accession>A0A0A7CL77</accession>
<dbReference type="RefSeq" id="YP_009115525.1">
    <property type="nucleotide sequence ID" value="NC_026167.1"/>
</dbReference>
<dbReference type="GeneID" id="22835198"/>
<evidence type="ECO:0000313" key="3">
    <source>
        <dbReference type="Proteomes" id="UP000204556"/>
    </source>
</evidence>
<evidence type="ECO:0000313" key="2">
    <source>
        <dbReference type="EMBL" id="AIF34848.1"/>
    </source>
</evidence>
<organism evidence="2 3">
    <name type="scientific">sewage derived gemykibivirus 2</name>
    <dbReference type="NCBI Taxonomy" id="2004968"/>
    <lineage>
        <taxon>Viruses</taxon>
        <taxon>Monodnaviria</taxon>
        <taxon>Shotokuvirae</taxon>
        <taxon>Cressdnaviricota</taxon>
        <taxon>Repensiviricetes</taxon>
        <taxon>Geplafuvirales</taxon>
        <taxon>Genomoviridae</taxon>
        <taxon>Gemykibivirus</taxon>
        <taxon>Gemykibivirus sewopo2</taxon>
    </lineage>
</organism>
<dbReference type="EMBL" id="KJ547642">
    <property type="protein sequence ID" value="AIF34848.1"/>
    <property type="molecule type" value="Genomic_DNA"/>
</dbReference>
<name>A0A0A7CL77_9VIRU</name>
<dbReference type="Proteomes" id="UP000204556">
    <property type="component" value="Segment"/>
</dbReference>
<feature type="region of interest" description="Disordered" evidence="1">
    <location>
        <begin position="1"/>
        <end position="20"/>
    </location>
</feature>
<dbReference type="KEGG" id="vg:22835198"/>
<protein>
    <submittedName>
        <fullName evidence="2">Capsid protein</fullName>
    </submittedName>
</protein>
<dbReference type="OrthoDB" id="7982at10239"/>
<sequence length="300" mass="34254">MALRRRLRRPTARVRPSRASGFRRVARGRRSRFTRSRRIRRRPMTNRRILNVSSKKKVDTMMPLVIGNDGVGTEGPLLVTPAEPGQGFNSLYIPSARDYYNTNSSHARSAETIFVRGYKERVNVTVSGGATWTWRRTVFCMKGDMLRDAWTDNSQPPQYDSLGPMAGQTPTRSIGPMDTILADVIRGLLYRGVQGSDWYDPYTAPIDTTRVTLLRDQVITINPTNDSGRTRMYRFWQPINKNLAYQSYENDESTVSGAYSVRSKPGIGDIYIFDQVRRETGAATASFRFSPEGTFYWHER</sequence>
<keyword evidence="3" id="KW-1185">Reference proteome</keyword>
<reference evidence="2 3" key="1">
    <citation type="journal article" date="2015" name="Infect. Genet. Evol.">
        <title>Characterisation of a diverse range of circular replication-associated protein encoding DNA viruses recovered from a sewage treatment oxidation pond.</title>
        <authorList>
            <person name="Kraberger S."/>
            <person name="Arguello-Astorga G.R."/>
            <person name="Greenfield L.G."/>
            <person name="Galilee C."/>
            <person name="Law D."/>
            <person name="Martin D.P."/>
            <person name="Varsani A."/>
        </authorList>
    </citation>
    <scope>NUCLEOTIDE SEQUENCE [LARGE SCALE GENOMIC DNA]</scope>
    <source>
        <strain evidence="2">BS3911</strain>
    </source>
</reference>
<feature type="compositionally biased region" description="Basic residues" evidence="1">
    <location>
        <begin position="1"/>
        <end position="16"/>
    </location>
</feature>